<keyword evidence="2" id="KW-1185">Reference proteome</keyword>
<dbReference type="GeneID" id="26515220"/>
<name>A0A0N8NZX7_DROAN</name>
<dbReference type="InParanoid" id="A0A0N8NZX7"/>
<sequence length="117" mass="12473">MSDETVEGNDNSWFFGAAHFNVACSMLQCCGNNTEAKVDVTIPMVTSFLLLKKSREEITEDIAISSSGDCVISNCSCCFGDLAGPGPSLEIHQILESNSCRTCSSFSLPVAIAQLLV</sequence>
<evidence type="ECO:0000313" key="1">
    <source>
        <dbReference type="EMBL" id="KPU75556.1"/>
    </source>
</evidence>
<proteinExistence type="predicted"/>
<dbReference type="KEGG" id="dan:26515220"/>
<reference evidence="1 2" key="1">
    <citation type="journal article" date="2007" name="Nature">
        <title>Evolution of genes and genomes on the Drosophila phylogeny.</title>
        <authorList>
            <consortium name="Drosophila 12 Genomes Consortium"/>
            <person name="Clark A.G."/>
            <person name="Eisen M.B."/>
            <person name="Smith D.R."/>
            <person name="Bergman C.M."/>
            <person name="Oliver B."/>
            <person name="Markow T.A."/>
            <person name="Kaufman T.C."/>
            <person name="Kellis M."/>
            <person name="Gelbart W."/>
            <person name="Iyer V.N."/>
            <person name="Pollard D.A."/>
            <person name="Sackton T.B."/>
            <person name="Larracuente A.M."/>
            <person name="Singh N.D."/>
            <person name="Abad J.P."/>
            <person name="Abt D.N."/>
            <person name="Adryan B."/>
            <person name="Aguade M."/>
            <person name="Akashi H."/>
            <person name="Anderson W.W."/>
            <person name="Aquadro C.F."/>
            <person name="Ardell D.H."/>
            <person name="Arguello R."/>
            <person name="Artieri C.G."/>
            <person name="Barbash D.A."/>
            <person name="Barker D."/>
            <person name="Barsanti P."/>
            <person name="Batterham P."/>
            <person name="Batzoglou S."/>
            <person name="Begun D."/>
            <person name="Bhutkar A."/>
            <person name="Blanco E."/>
            <person name="Bosak S.A."/>
            <person name="Bradley R.K."/>
            <person name="Brand A.D."/>
            <person name="Brent M.R."/>
            <person name="Brooks A.N."/>
            <person name="Brown R.H."/>
            <person name="Butlin R.K."/>
            <person name="Caggese C."/>
            <person name="Calvi B.R."/>
            <person name="Bernardo de Carvalho A."/>
            <person name="Caspi A."/>
            <person name="Castrezana S."/>
            <person name="Celniker S.E."/>
            <person name="Chang J.L."/>
            <person name="Chapple C."/>
            <person name="Chatterji S."/>
            <person name="Chinwalla A."/>
            <person name="Civetta A."/>
            <person name="Clifton S.W."/>
            <person name="Comeron J.M."/>
            <person name="Costello J.C."/>
            <person name="Coyne J.A."/>
            <person name="Daub J."/>
            <person name="David R.G."/>
            <person name="Delcher A.L."/>
            <person name="Delehaunty K."/>
            <person name="Do C.B."/>
            <person name="Ebling H."/>
            <person name="Edwards K."/>
            <person name="Eickbush T."/>
            <person name="Evans J.D."/>
            <person name="Filipski A."/>
            <person name="Findeiss S."/>
            <person name="Freyhult E."/>
            <person name="Fulton L."/>
            <person name="Fulton R."/>
            <person name="Garcia A.C."/>
            <person name="Gardiner A."/>
            <person name="Garfield D.A."/>
            <person name="Garvin B.E."/>
            <person name="Gibson G."/>
            <person name="Gilbert D."/>
            <person name="Gnerre S."/>
            <person name="Godfrey J."/>
            <person name="Good R."/>
            <person name="Gotea V."/>
            <person name="Gravely B."/>
            <person name="Greenberg A.J."/>
            <person name="Griffiths-Jones S."/>
            <person name="Gross S."/>
            <person name="Guigo R."/>
            <person name="Gustafson E.A."/>
            <person name="Haerty W."/>
            <person name="Hahn M.W."/>
            <person name="Halligan D.L."/>
            <person name="Halpern A.L."/>
            <person name="Halter G.M."/>
            <person name="Han M.V."/>
            <person name="Heger A."/>
            <person name="Hillier L."/>
            <person name="Hinrichs A.S."/>
            <person name="Holmes I."/>
            <person name="Hoskins R.A."/>
            <person name="Hubisz M.J."/>
            <person name="Hultmark D."/>
            <person name="Huntley M.A."/>
            <person name="Jaffe D.B."/>
            <person name="Jagadeeshan S."/>
            <person name="Jeck W.R."/>
            <person name="Johnson J."/>
            <person name="Jones C.D."/>
            <person name="Jordan W.C."/>
            <person name="Karpen G.H."/>
            <person name="Kataoka E."/>
            <person name="Keightley P.D."/>
            <person name="Kheradpour P."/>
            <person name="Kirkness E.F."/>
            <person name="Koerich L.B."/>
            <person name="Kristiansen K."/>
            <person name="Kudrna D."/>
            <person name="Kulathinal R.J."/>
            <person name="Kumar S."/>
            <person name="Kwok R."/>
            <person name="Lander E."/>
            <person name="Langley C.H."/>
            <person name="Lapoint R."/>
            <person name="Lazzaro B.P."/>
            <person name="Lee S.J."/>
            <person name="Levesque L."/>
            <person name="Li R."/>
            <person name="Lin C.F."/>
            <person name="Lin M.F."/>
            <person name="Lindblad-Toh K."/>
            <person name="Llopart A."/>
            <person name="Long M."/>
            <person name="Low L."/>
            <person name="Lozovsky E."/>
            <person name="Lu J."/>
            <person name="Luo M."/>
            <person name="Machado C.A."/>
            <person name="Makalowski W."/>
            <person name="Marzo M."/>
            <person name="Matsuda M."/>
            <person name="Matzkin L."/>
            <person name="McAllister B."/>
            <person name="McBride C.S."/>
            <person name="McKernan B."/>
            <person name="McKernan K."/>
            <person name="Mendez-Lago M."/>
            <person name="Minx P."/>
            <person name="Mollenhauer M.U."/>
            <person name="Montooth K."/>
            <person name="Mount S.M."/>
            <person name="Mu X."/>
            <person name="Myers E."/>
            <person name="Negre B."/>
            <person name="Newfeld S."/>
            <person name="Nielsen R."/>
            <person name="Noor M.A."/>
            <person name="O'Grady P."/>
            <person name="Pachter L."/>
            <person name="Papaceit M."/>
            <person name="Parisi M.J."/>
            <person name="Parisi M."/>
            <person name="Parts L."/>
            <person name="Pedersen J.S."/>
            <person name="Pesole G."/>
            <person name="Phillippy A.M."/>
            <person name="Ponting C.P."/>
            <person name="Pop M."/>
            <person name="Porcelli D."/>
            <person name="Powell J.R."/>
            <person name="Prohaska S."/>
            <person name="Pruitt K."/>
            <person name="Puig M."/>
            <person name="Quesneville H."/>
            <person name="Ram K.R."/>
            <person name="Rand D."/>
            <person name="Rasmussen M.D."/>
            <person name="Reed L.K."/>
            <person name="Reenan R."/>
            <person name="Reily A."/>
            <person name="Remington K.A."/>
            <person name="Rieger T.T."/>
            <person name="Ritchie M.G."/>
            <person name="Robin C."/>
            <person name="Rogers Y.H."/>
            <person name="Rohde C."/>
            <person name="Rozas J."/>
            <person name="Rubenfield M.J."/>
            <person name="Ruiz A."/>
            <person name="Russo S."/>
            <person name="Salzberg S.L."/>
            <person name="Sanchez-Gracia A."/>
            <person name="Saranga D.J."/>
            <person name="Sato H."/>
            <person name="Schaeffer S.W."/>
            <person name="Schatz M.C."/>
            <person name="Schlenke T."/>
            <person name="Schwartz R."/>
            <person name="Segarra C."/>
            <person name="Singh R.S."/>
            <person name="Sirot L."/>
            <person name="Sirota M."/>
            <person name="Sisneros N.B."/>
            <person name="Smith C.D."/>
            <person name="Smith T.F."/>
            <person name="Spieth J."/>
            <person name="Stage D.E."/>
            <person name="Stark A."/>
            <person name="Stephan W."/>
            <person name="Strausberg R.L."/>
            <person name="Strempel S."/>
            <person name="Sturgill D."/>
            <person name="Sutton G."/>
            <person name="Sutton G.G."/>
            <person name="Tao W."/>
            <person name="Teichmann S."/>
            <person name="Tobari Y.N."/>
            <person name="Tomimura Y."/>
            <person name="Tsolas J.M."/>
            <person name="Valente V.L."/>
            <person name="Venter E."/>
            <person name="Venter J.C."/>
            <person name="Vicario S."/>
            <person name="Vieira F.G."/>
            <person name="Vilella A.J."/>
            <person name="Villasante A."/>
            <person name="Walenz B."/>
            <person name="Wang J."/>
            <person name="Wasserman M."/>
            <person name="Watts T."/>
            <person name="Wilson D."/>
            <person name="Wilson R.K."/>
            <person name="Wing R.A."/>
            <person name="Wolfner M.F."/>
            <person name="Wong A."/>
            <person name="Wong G.K."/>
            <person name="Wu C.I."/>
            <person name="Wu G."/>
            <person name="Yamamoto D."/>
            <person name="Yang H.P."/>
            <person name="Yang S.P."/>
            <person name="Yorke J.A."/>
            <person name="Yoshida K."/>
            <person name="Zdobnov E."/>
            <person name="Zhang P."/>
            <person name="Zhang Y."/>
            <person name="Zimin A.V."/>
            <person name="Baldwin J."/>
            <person name="Abdouelleil A."/>
            <person name="Abdulkadir J."/>
            <person name="Abebe A."/>
            <person name="Abera B."/>
            <person name="Abreu J."/>
            <person name="Acer S.C."/>
            <person name="Aftuck L."/>
            <person name="Alexander A."/>
            <person name="An P."/>
            <person name="Anderson E."/>
            <person name="Anderson S."/>
            <person name="Arachi H."/>
            <person name="Azer M."/>
            <person name="Bachantsang P."/>
            <person name="Barry A."/>
            <person name="Bayul T."/>
            <person name="Berlin A."/>
            <person name="Bessette D."/>
            <person name="Bloom T."/>
            <person name="Blye J."/>
            <person name="Boguslavskiy L."/>
            <person name="Bonnet C."/>
            <person name="Boukhgalter B."/>
            <person name="Bourzgui I."/>
            <person name="Brown A."/>
            <person name="Cahill P."/>
            <person name="Channer S."/>
            <person name="Cheshatsang Y."/>
            <person name="Chuda L."/>
            <person name="Citroen M."/>
            <person name="Collymore A."/>
            <person name="Cooke P."/>
            <person name="Costello M."/>
            <person name="D'Aco K."/>
            <person name="Daza R."/>
            <person name="De Haan G."/>
            <person name="DeGray S."/>
            <person name="DeMaso C."/>
            <person name="Dhargay N."/>
            <person name="Dooley K."/>
            <person name="Dooley E."/>
            <person name="Doricent M."/>
            <person name="Dorje P."/>
            <person name="Dorjee K."/>
            <person name="Dupes A."/>
            <person name="Elong R."/>
            <person name="Falk J."/>
            <person name="Farina A."/>
            <person name="Faro S."/>
            <person name="Ferguson D."/>
            <person name="Fisher S."/>
            <person name="Foley C.D."/>
            <person name="Franke A."/>
            <person name="Friedrich D."/>
            <person name="Gadbois L."/>
            <person name="Gearin G."/>
            <person name="Gearin C.R."/>
            <person name="Giannoukos G."/>
            <person name="Goode T."/>
            <person name="Graham J."/>
            <person name="Grandbois E."/>
            <person name="Grewal S."/>
            <person name="Gyaltsen K."/>
            <person name="Hafez N."/>
            <person name="Hagos B."/>
            <person name="Hall J."/>
            <person name="Henson C."/>
            <person name="Hollinger A."/>
            <person name="Honan T."/>
            <person name="Huard M.D."/>
            <person name="Hughes L."/>
            <person name="Hurhula B."/>
            <person name="Husby M.E."/>
            <person name="Kamat A."/>
            <person name="Kanga B."/>
            <person name="Kashin S."/>
            <person name="Khazanovich D."/>
            <person name="Kisner P."/>
            <person name="Lance K."/>
            <person name="Lara M."/>
            <person name="Lee W."/>
            <person name="Lennon N."/>
            <person name="Letendre F."/>
            <person name="LeVine R."/>
            <person name="Lipovsky A."/>
            <person name="Liu X."/>
            <person name="Liu J."/>
            <person name="Liu S."/>
            <person name="Lokyitsang T."/>
            <person name="Lokyitsang Y."/>
            <person name="Lubonja R."/>
            <person name="Lui A."/>
            <person name="MacDonald P."/>
            <person name="Magnisalis V."/>
            <person name="Maru K."/>
            <person name="Matthews C."/>
            <person name="McCusker W."/>
            <person name="McDonough S."/>
            <person name="Mehta T."/>
            <person name="Meldrim J."/>
            <person name="Meneus L."/>
            <person name="Mihai O."/>
            <person name="Mihalev A."/>
            <person name="Mihova T."/>
            <person name="Mittelman R."/>
            <person name="Mlenga V."/>
            <person name="Montmayeur A."/>
            <person name="Mulrain L."/>
            <person name="Navidi A."/>
            <person name="Naylor J."/>
            <person name="Negash T."/>
            <person name="Nguyen T."/>
            <person name="Nguyen N."/>
            <person name="Nicol R."/>
            <person name="Norbu C."/>
            <person name="Norbu N."/>
            <person name="Novod N."/>
            <person name="O'Neill B."/>
            <person name="Osman S."/>
            <person name="Markiewicz E."/>
            <person name="Oyono O.L."/>
            <person name="Patti C."/>
            <person name="Phunkhang P."/>
            <person name="Pierre F."/>
            <person name="Priest M."/>
            <person name="Raghuraman S."/>
            <person name="Rege F."/>
            <person name="Reyes R."/>
            <person name="Rise C."/>
            <person name="Rogov P."/>
            <person name="Ross K."/>
            <person name="Ryan E."/>
            <person name="Settipalli S."/>
            <person name="Shea T."/>
            <person name="Sherpa N."/>
            <person name="Shi L."/>
            <person name="Shih D."/>
            <person name="Sparrow T."/>
            <person name="Spaulding J."/>
            <person name="Stalker J."/>
            <person name="Stange-Thomann N."/>
            <person name="Stavropoulos S."/>
            <person name="Stone C."/>
            <person name="Strader C."/>
            <person name="Tesfaye S."/>
            <person name="Thomson T."/>
            <person name="Thoulutsang Y."/>
            <person name="Thoulutsang D."/>
            <person name="Topham K."/>
            <person name="Topping I."/>
            <person name="Tsamla T."/>
            <person name="Vassiliev H."/>
            <person name="Vo A."/>
            <person name="Wangchuk T."/>
            <person name="Wangdi T."/>
            <person name="Weiand M."/>
            <person name="Wilkinson J."/>
            <person name="Wilson A."/>
            <person name="Yadav S."/>
            <person name="Young G."/>
            <person name="Yu Q."/>
            <person name="Zembek L."/>
            <person name="Zhong D."/>
            <person name="Zimmer A."/>
            <person name="Zwirko Z."/>
            <person name="Jaffe D.B."/>
            <person name="Alvarez P."/>
            <person name="Brockman W."/>
            <person name="Butler J."/>
            <person name="Chin C."/>
            <person name="Gnerre S."/>
            <person name="Grabherr M."/>
            <person name="Kleber M."/>
            <person name="Mauceli E."/>
            <person name="MacCallum I."/>
        </authorList>
    </citation>
    <scope>NUCLEOTIDE SEQUENCE [LARGE SCALE GENOMIC DNA]</scope>
    <source>
        <strain evidence="2">Tucson 14024-0371.13</strain>
    </source>
</reference>
<accession>A0A0N8NZX7</accession>
<dbReference type="EMBL" id="CH902629">
    <property type="protein sequence ID" value="KPU75556.1"/>
    <property type="molecule type" value="Genomic_DNA"/>
</dbReference>
<organism evidence="1 2">
    <name type="scientific">Drosophila ananassae</name>
    <name type="common">Fruit fly</name>
    <dbReference type="NCBI Taxonomy" id="7217"/>
    <lineage>
        <taxon>Eukaryota</taxon>
        <taxon>Metazoa</taxon>
        <taxon>Ecdysozoa</taxon>
        <taxon>Arthropoda</taxon>
        <taxon>Hexapoda</taxon>
        <taxon>Insecta</taxon>
        <taxon>Pterygota</taxon>
        <taxon>Neoptera</taxon>
        <taxon>Endopterygota</taxon>
        <taxon>Diptera</taxon>
        <taxon>Brachycera</taxon>
        <taxon>Muscomorpha</taxon>
        <taxon>Ephydroidea</taxon>
        <taxon>Drosophilidae</taxon>
        <taxon>Drosophila</taxon>
        <taxon>Sophophora</taxon>
    </lineage>
</organism>
<dbReference type="Proteomes" id="UP000007801">
    <property type="component" value="Unassembled WGS sequence"/>
</dbReference>
<dbReference type="AlphaFoldDB" id="A0A0N8NZX7"/>
<gene>
    <name evidence="1" type="primary">Dana\GF27811</name>
    <name evidence="1" type="ORF">GF27811</name>
</gene>
<evidence type="ECO:0000313" key="2">
    <source>
        <dbReference type="Proteomes" id="UP000007801"/>
    </source>
</evidence>
<protein>
    <submittedName>
        <fullName evidence="1">Uncharacterized protein</fullName>
    </submittedName>
</protein>